<dbReference type="PANTHER" id="PTHR42718">
    <property type="entry name" value="MAJOR FACILITATOR SUPERFAMILY MULTIDRUG TRANSPORTER MFSC"/>
    <property type="match status" value="1"/>
</dbReference>
<accession>A0ABP6ZSG6</accession>
<dbReference type="NCBIfam" id="TIGR00711">
    <property type="entry name" value="efflux_EmrB"/>
    <property type="match status" value="1"/>
</dbReference>
<sequence length="517" mass="53157">MPEEAPIPHRWWMLAVLCLSVLLVTVDNTIVNVALPTLSRDLSASTSGLQWIVDAYTLVFASLLLLTGHLGDRFGRLRTLQVGLVLFGLTSFAASLATGTEQLIAGRAAMGVAAALIYPATLGLLTNIFTDARERATAIGIWAGISGLAVAIGPVSGGVLLEHFDWSAVFLVNPPIVVIALVAGRLLLRESQDPHTAGFDLLGALGSVAFTATLVWTLIEAPNQGWTSPATITGFVVTAVLLVAFVTWEARHPQPLLDVALFRNPRFSAASGAITAAFFALFGFIFLITQYFQAVQGWSALRSGLATLPFALVTGALSPVAILLMKRLGTTVVVAGGLALMSAGFFLASTVTLESHYWGSIIAAMALMAGGLAMSTGPATDAILGALPREKAGVGSAVNDTTREVGGTLGVAVLGSVMSSFYGSHVHDTLLGLGVGGEAADSARESVMAGLGVVSGLPASVAGPATTAVRQSFIDGLQAGSLIASGVAALAAVAAALLLPARHRDEVSDQVTELTPV</sequence>
<dbReference type="SUPFAM" id="SSF103473">
    <property type="entry name" value="MFS general substrate transporter"/>
    <property type="match status" value="1"/>
</dbReference>
<proteinExistence type="predicted"/>
<evidence type="ECO:0000256" key="6">
    <source>
        <dbReference type="ARBA" id="ARBA00023136"/>
    </source>
</evidence>
<feature type="transmembrane region" description="Helical" evidence="7">
    <location>
        <begin position="269"/>
        <end position="292"/>
    </location>
</feature>
<dbReference type="Gene3D" id="1.20.1250.20">
    <property type="entry name" value="MFS general substrate transporter like domains"/>
    <property type="match status" value="1"/>
</dbReference>
<dbReference type="Pfam" id="PF07690">
    <property type="entry name" value="MFS_1"/>
    <property type="match status" value="1"/>
</dbReference>
<feature type="transmembrane region" description="Helical" evidence="7">
    <location>
        <begin position="332"/>
        <end position="351"/>
    </location>
</feature>
<keyword evidence="10" id="KW-1185">Reference proteome</keyword>
<dbReference type="Gene3D" id="1.20.1720.10">
    <property type="entry name" value="Multidrug resistance protein D"/>
    <property type="match status" value="1"/>
</dbReference>
<feature type="transmembrane region" description="Helical" evidence="7">
    <location>
        <begin position="225"/>
        <end position="248"/>
    </location>
</feature>
<dbReference type="CDD" id="cd17321">
    <property type="entry name" value="MFS_MMR_MDR_like"/>
    <property type="match status" value="1"/>
</dbReference>
<feature type="transmembrane region" description="Helical" evidence="7">
    <location>
        <begin position="137"/>
        <end position="160"/>
    </location>
</feature>
<gene>
    <name evidence="9" type="ORF">GCM10022223_35410</name>
</gene>
<dbReference type="RefSeq" id="WP_231482851.1">
    <property type="nucleotide sequence ID" value="NZ_BAAAZO010000006.1"/>
</dbReference>
<reference evidence="10" key="1">
    <citation type="journal article" date="2019" name="Int. J. Syst. Evol. Microbiol.">
        <title>The Global Catalogue of Microorganisms (GCM) 10K type strain sequencing project: providing services to taxonomists for standard genome sequencing and annotation.</title>
        <authorList>
            <consortium name="The Broad Institute Genomics Platform"/>
            <consortium name="The Broad Institute Genome Sequencing Center for Infectious Disease"/>
            <person name="Wu L."/>
            <person name="Ma J."/>
        </authorList>
    </citation>
    <scope>NUCLEOTIDE SEQUENCE [LARGE SCALE GENOMIC DNA]</scope>
    <source>
        <strain evidence="10">JCM 16902</strain>
    </source>
</reference>
<keyword evidence="3" id="KW-1003">Cell membrane</keyword>
<evidence type="ECO:0000313" key="9">
    <source>
        <dbReference type="EMBL" id="GAA3616015.1"/>
    </source>
</evidence>
<dbReference type="EMBL" id="BAAAZO010000006">
    <property type="protein sequence ID" value="GAA3616015.1"/>
    <property type="molecule type" value="Genomic_DNA"/>
</dbReference>
<feature type="transmembrane region" description="Helical" evidence="7">
    <location>
        <begin position="357"/>
        <end position="384"/>
    </location>
</feature>
<evidence type="ECO:0000259" key="8">
    <source>
        <dbReference type="PROSITE" id="PS50850"/>
    </source>
</evidence>
<feature type="transmembrane region" description="Helical" evidence="7">
    <location>
        <begin position="166"/>
        <end position="187"/>
    </location>
</feature>
<dbReference type="InterPro" id="IPR036259">
    <property type="entry name" value="MFS_trans_sf"/>
</dbReference>
<keyword evidence="4 7" id="KW-0812">Transmembrane</keyword>
<evidence type="ECO:0000313" key="10">
    <source>
        <dbReference type="Proteomes" id="UP001501074"/>
    </source>
</evidence>
<dbReference type="PRINTS" id="PR01036">
    <property type="entry name" value="TCRTETB"/>
</dbReference>
<organism evidence="9 10">
    <name type="scientific">Kineosporia mesophila</name>
    <dbReference type="NCBI Taxonomy" id="566012"/>
    <lineage>
        <taxon>Bacteria</taxon>
        <taxon>Bacillati</taxon>
        <taxon>Actinomycetota</taxon>
        <taxon>Actinomycetes</taxon>
        <taxon>Kineosporiales</taxon>
        <taxon>Kineosporiaceae</taxon>
        <taxon>Kineosporia</taxon>
    </lineage>
</organism>
<dbReference type="InterPro" id="IPR020846">
    <property type="entry name" value="MFS_dom"/>
</dbReference>
<evidence type="ECO:0000256" key="5">
    <source>
        <dbReference type="ARBA" id="ARBA00022989"/>
    </source>
</evidence>
<comment type="caution">
    <text evidence="9">The sequence shown here is derived from an EMBL/GenBank/DDBJ whole genome shotgun (WGS) entry which is preliminary data.</text>
</comment>
<dbReference type="Proteomes" id="UP001501074">
    <property type="component" value="Unassembled WGS sequence"/>
</dbReference>
<protein>
    <submittedName>
        <fullName evidence="9">MFS transporter</fullName>
    </submittedName>
</protein>
<dbReference type="InterPro" id="IPR004638">
    <property type="entry name" value="EmrB-like"/>
</dbReference>
<evidence type="ECO:0000256" key="3">
    <source>
        <dbReference type="ARBA" id="ARBA00022475"/>
    </source>
</evidence>
<feature type="transmembrane region" description="Helical" evidence="7">
    <location>
        <begin position="199"/>
        <end position="219"/>
    </location>
</feature>
<feature type="transmembrane region" description="Helical" evidence="7">
    <location>
        <begin position="104"/>
        <end position="125"/>
    </location>
</feature>
<name>A0ABP6ZSG6_9ACTN</name>
<keyword evidence="2" id="KW-0813">Transport</keyword>
<feature type="domain" description="Major facilitator superfamily (MFS) profile" evidence="8">
    <location>
        <begin position="13"/>
        <end position="503"/>
    </location>
</feature>
<keyword evidence="5 7" id="KW-1133">Transmembrane helix</keyword>
<dbReference type="PANTHER" id="PTHR42718:SF42">
    <property type="entry name" value="EXPORT PROTEIN"/>
    <property type="match status" value="1"/>
</dbReference>
<feature type="transmembrane region" description="Helical" evidence="7">
    <location>
        <begin position="79"/>
        <end position="98"/>
    </location>
</feature>
<evidence type="ECO:0000256" key="2">
    <source>
        <dbReference type="ARBA" id="ARBA00022448"/>
    </source>
</evidence>
<evidence type="ECO:0000256" key="4">
    <source>
        <dbReference type="ARBA" id="ARBA00022692"/>
    </source>
</evidence>
<dbReference type="InterPro" id="IPR011701">
    <property type="entry name" value="MFS"/>
</dbReference>
<feature type="transmembrane region" description="Helical" evidence="7">
    <location>
        <begin position="304"/>
        <end position="325"/>
    </location>
</feature>
<evidence type="ECO:0000256" key="1">
    <source>
        <dbReference type="ARBA" id="ARBA00004651"/>
    </source>
</evidence>
<comment type="subcellular location">
    <subcellularLocation>
        <location evidence="1">Cell membrane</location>
        <topology evidence="1">Multi-pass membrane protein</topology>
    </subcellularLocation>
</comment>
<keyword evidence="6 7" id="KW-0472">Membrane</keyword>
<evidence type="ECO:0000256" key="7">
    <source>
        <dbReference type="SAM" id="Phobius"/>
    </source>
</evidence>
<feature type="transmembrane region" description="Helical" evidence="7">
    <location>
        <begin position="47"/>
        <end position="67"/>
    </location>
</feature>
<dbReference type="PROSITE" id="PS50850">
    <property type="entry name" value="MFS"/>
    <property type="match status" value="1"/>
</dbReference>
<feature type="transmembrane region" description="Helical" evidence="7">
    <location>
        <begin position="479"/>
        <end position="499"/>
    </location>
</feature>
<feature type="transmembrane region" description="Helical" evidence="7">
    <location>
        <begin position="12"/>
        <end position="35"/>
    </location>
</feature>